<keyword evidence="3" id="KW-0645">Protease</keyword>
<dbReference type="Proteomes" id="UP000007151">
    <property type="component" value="Unassembled WGS sequence"/>
</dbReference>
<dbReference type="FunFam" id="2.40.10.10:FF:000054">
    <property type="entry name" value="Complement C1r subcomponent"/>
    <property type="match status" value="1"/>
</dbReference>
<evidence type="ECO:0000313" key="10">
    <source>
        <dbReference type="EMBL" id="OWR44705.1"/>
    </source>
</evidence>
<dbReference type="PANTHER" id="PTHR24264:SF54">
    <property type="entry name" value="PEPTIDASE S1 DOMAIN-CONTAINING PROTEIN"/>
    <property type="match status" value="1"/>
</dbReference>
<keyword evidence="7" id="KW-1015">Disulfide bond</keyword>
<keyword evidence="5" id="KW-0378">Hydrolase</keyword>
<reference evidence="10 11" key="1">
    <citation type="journal article" date="2011" name="Cell">
        <title>The monarch butterfly genome yields insights into long-distance migration.</title>
        <authorList>
            <person name="Zhan S."/>
            <person name="Merlin C."/>
            <person name="Boore J.L."/>
            <person name="Reppert S.M."/>
        </authorList>
    </citation>
    <scope>NUCLEOTIDE SEQUENCE [LARGE SCALE GENOMIC DNA]</scope>
    <source>
        <strain evidence="10">F-2</strain>
    </source>
</reference>
<protein>
    <submittedName>
        <fullName evidence="10">Seminal fluid protein HACP001</fullName>
    </submittedName>
</protein>
<dbReference type="SUPFAM" id="SSF50494">
    <property type="entry name" value="Trypsin-like serine proteases"/>
    <property type="match status" value="2"/>
</dbReference>
<keyword evidence="6" id="KW-0720">Serine protease</keyword>
<evidence type="ECO:0000256" key="2">
    <source>
        <dbReference type="ARBA" id="ARBA00022525"/>
    </source>
</evidence>
<evidence type="ECO:0000256" key="4">
    <source>
        <dbReference type="ARBA" id="ARBA00022729"/>
    </source>
</evidence>
<dbReference type="GO" id="GO:0005615">
    <property type="term" value="C:extracellular space"/>
    <property type="evidence" value="ECO:0007669"/>
    <property type="project" value="TreeGrafter"/>
</dbReference>
<feature type="domain" description="Peptidase S1" evidence="9">
    <location>
        <begin position="1"/>
        <end position="64"/>
    </location>
</feature>
<dbReference type="PROSITE" id="PS50240">
    <property type="entry name" value="TRYPSIN_DOM"/>
    <property type="match status" value="2"/>
</dbReference>
<dbReference type="PRINTS" id="PR00722">
    <property type="entry name" value="CHYMOTRYPSIN"/>
</dbReference>
<evidence type="ECO:0000256" key="5">
    <source>
        <dbReference type="ARBA" id="ARBA00022801"/>
    </source>
</evidence>
<comment type="caution">
    <text evidence="10">The sequence shown here is derived from an EMBL/GenBank/DDBJ whole genome shotgun (WGS) entry which is preliminary data.</text>
</comment>
<evidence type="ECO:0000256" key="6">
    <source>
        <dbReference type="ARBA" id="ARBA00022825"/>
    </source>
</evidence>
<feature type="non-terminal residue" evidence="10">
    <location>
        <position position="275"/>
    </location>
</feature>
<comment type="subcellular location">
    <subcellularLocation>
        <location evidence="1">Secreted</location>
    </subcellularLocation>
</comment>
<dbReference type="PANTHER" id="PTHR24264">
    <property type="entry name" value="TRYPSIN-RELATED"/>
    <property type="match status" value="1"/>
</dbReference>
<proteinExistence type="predicted"/>
<dbReference type="InterPro" id="IPR001254">
    <property type="entry name" value="Trypsin_dom"/>
</dbReference>
<evidence type="ECO:0000256" key="3">
    <source>
        <dbReference type="ARBA" id="ARBA00022670"/>
    </source>
</evidence>
<dbReference type="CDD" id="cd00190">
    <property type="entry name" value="Tryp_SPc"/>
    <property type="match status" value="1"/>
</dbReference>
<dbReference type="SMART" id="SM00020">
    <property type="entry name" value="Tryp_SPc"/>
    <property type="match status" value="1"/>
</dbReference>
<dbReference type="InterPro" id="IPR009003">
    <property type="entry name" value="Peptidase_S1_PA"/>
</dbReference>
<gene>
    <name evidence="10" type="ORF">KGM_208602A</name>
</gene>
<keyword evidence="8" id="KW-0325">Glycoprotein</keyword>
<keyword evidence="4" id="KW-0732">Signal</keyword>
<name>A0A212ET79_DANPL</name>
<feature type="domain" description="Peptidase S1" evidence="9">
    <location>
        <begin position="55"/>
        <end position="275"/>
    </location>
</feature>
<dbReference type="FunCoup" id="A0A212ET79">
    <property type="interactions" value="41"/>
</dbReference>
<keyword evidence="2" id="KW-0964">Secreted</keyword>
<evidence type="ECO:0000256" key="7">
    <source>
        <dbReference type="ARBA" id="ARBA00023157"/>
    </source>
</evidence>
<dbReference type="eggNOG" id="KOG3627">
    <property type="taxonomic scope" value="Eukaryota"/>
</dbReference>
<dbReference type="STRING" id="278856.A0A212ET79"/>
<evidence type="ECO:0000259" key="9">
    <source>
        <dbReference type="PROSITE" id="PS50240"/>
    </source>
</evidence>
<evidence type="ECO:0000313" key="11">
    <source>
        <dbReference type="Proteomes" id="UP000007151"/>
    </source>
</evidence>
<dbReference type="GO" id="GO:0004252">
    <property type="term" value="F:serine-type endopeptidase activity"/>
    <property type="evidence" value="ECO:0007669"/>
    <property type="project" value="InterPro"/>
</dbReference>
<dbReference type="Pfam" id="PF00089">
    <property type="entry name" value="Trypsin"/>
    <property type="match status" value="2"/>
</dbReference>
<sequence length="275" mass="29524">MFCAGFSEGKKDACQGDSGGPAVASGRLLGMVSFGYGCATPGSYGVYSKVAKVSILGGRDVTIDRVPHHVSYGDICGGVLVHRKWALTVAHCGTDKDYIRVGSRYRLKGVQIKIKKHLIHPLYQKEHSFDFDVQLLGLFRGLNFGKTIKDIEISDGGCDKYIDMSGWGYGEERGDYNHILQQVRIKLVVFELCQMVDQPWYNGTLTGRMFCAGGGRGGGPDGGGDACQGDSGGGAVSKNRLVGLSSFGYGCGRGVPGVYVNVSNPGIISWIRQYT</sequence>
<dbReference type="InterPro" id="IPR043504">
    <property type="entry name" value="Peptidase_S1_PA_chymotrypsin"/>
</dbReference>
<dbReference type="EMBL" id="AGBW02012628">
    <property type="protein sequence ID" value="OWR44705.1"/>
    <property type="molecule type" value="Genomic_DNA"/>
</dbReference>
<dbReference type="InParanoid" id="A0A212ET79"/>
<dbReference type="AlphaFoldDB" id="A0A212ET79"/>
<dbReference type="KEGG" id="dpl:KGM_208602A"/>
<dbReference type="InterPro" id="IPR001314">
    <property type="entry name" value="Peptidase_S1A"/>
</dbReference>
<accession>A0A212ET79</accession>
<dbReference type="GO" id="GO:0006508">
    <property type="term" value="P:proteolysis"/>
    <property type="evidence" value="ECO:0007669"/>
    <property type="project" value="UniProtKB-KW"/>
</dbReference>
<organism evidence="10 11">
    <name type="scientific">Danaus plexippus plexippus</name>
    <dbReference type="NCBI Taxonomy" id="278856"/>
    <lineage>
        <taxon>Eukaryota</taxon>
        <taxon>Metazoa</taxon>
        <taxon>Ecdysozoa</taxon>
        <taxon>Arthropoda</taxon>
        <taxon>Hexapoda</taxon>
        <taxon>Insecta</taxon>
        <taxon>Pterygota</taxon>
        <taxon>Neoptera</taxon>
        <taxon>Endopterygota</taxon>
        <taxon>Lepidoptera</taxon>
        <taxon>Glossata</taxon>
        <taxon>Ditrysia</taxon>
        <taxon>Papilionoidea</taxon>
        <taxon>Nymphalidae</taxon>
        <taxon>Danainae</taxon>
        <taxon>Danaini</taxon>
        <taxon>Danaina</taxon>
        <taxon>Danaus</taxon>
        <taxon>Danaus</taxon>
    </lineage>
</organism>
<evidence type="ECO:0000256" key="8">
    <source>
        <dbReference type="ARBA" id="ARBA00023180"/>
    </source>
</evidence>
<dbReference type="InterPro" id="IPR050127">
    <property type="entry name" value="Serine_Proteases_S1"/>
</dbReference>
<keyword evidence="11" id="KW-1185">Reference proteome</keyword>
<evidence type="ECO:0000256" key="1">
    <source>
        <dbReference type="ARBA" id="ARBA00004613"/>
    </source>
</evidence>
<dbReference type="Gene3D" id="2.40.10.10">
    <property type="entry name" value="Trypsin-like serine proteases"/>
    <property type="match status" value="2"/>
</dbReference>